<dbReference type="InterPro" id="IPR019452">
    <property type="entry name" value="VPS39/TGF_beta_rcpt-assoc_1"/>
</dbReference>
<dbReference type="PROSITE" id="PS50219">
    <property type="entry name" value="CNH"/>
    <property type="match status" value="1"/>
</dbReference>
<dbReference type="OrthoDB" id="5325112at2759"/>
<keyword evidence="2" id="KW-0472">Membrane</keyword>
<dbReference type="EMBL" id="KQ947422">
    <property type="protein sequence ID" value="KUJ13149.1"/>
    <property type="molecule type" value="Genomic_DNA"/>
</dbReference>
<dbReference type="GO" id="GO:0000329">
    <property type="term" value="C:fungal-type vacuole membrane"/>
    <property type="evidence" value="ECO:0007669"/>
    <property type="project" value="TreeGrafter"/>
</dbReference>
<dbReference type="KEGG" id="psco:LY89DRAFT_591238"/>
<gene>
    <name evidence="6" type="ORF">LY89DRAFT_591238</name>
</gene>
<dbReference type="PANTHER" id="PTHR12894:SF49">
    <property type="entry name" value="VAM6_VPS39-LIKE PROTEIN"/>
    <property type="match status" value="1"/>
</dbReference>
<dbReference type="Pfam" id="PF10367">
    <property type="entry name" value="zf-Vps39_C"/>
    <property type="match status" value="1"/>
</dbReference>
<dbReference type="Pfam" id="PF00780">
    <property type="entry name" value="CNH"/>
    <property type="match status" value="1"/>
</dbReference>
<keyword evidence="7" id="KW-1185">Reference proteome</keyword>
<dbReference type="InterPro" id="IPR019453">
    <property type="entry name" value="VPS39/TGFA1_Znf"/>
</dbReference>
<dbReference type="InterPro" id="IPR032914">
    <property type="entry name" value="Vam6/VPS39/TRAP1"/>
</dbReference>
<comment type="subcellular location">
    <subcellularLocation>
        <location evidence="1">Endomembrane system</location>
        <topology evidence="1">Peripheral membrane protein</topology>
    </subcellularLocation>
</comment>
<evidence type="ECO:0000256" key="4">
    <source>
        <dbReference type="SAM" id="MobiDB-lite"/>
    </source>
</evidence>
<evidence type="ECO:0000256" key="1">
    <source>
        <dbReference type="ARBA" id="ARBA00004184"/>
    </source>
</evidence>
<dbReference type="InterPro" id="IPR001180">
    <property type="entry name" value="CNH_dom"/>
</dbReference>
<feature type="region of interest" description="Disordered" evidence="4">
    <location>
        <begin position="459"/>
        <end position="539"/>
    </location>
</feature>
<feature type="domain" description="CNH" evidence="5">
    <location>
        <begin position="18"/>
        <end position="344"/>
    </location>
</feature>
<evidence type="ECO:0000313" key="6">
    <source>
        <dbReference type="EMBL" id="KUJ13149.1"/>
    </source>
</evidence>
<accession>A0A194WZL2</accession>
<dbReference type="Proteomes" id="UP000070700">
    <property type="component" value="Unassembled WGS sequence"/>
</dbReference>
<evidence type="ECO:0000259" key="5">
    <source>
        <dbReference type="PROSITE" id="PS50219"/>
    </source>
</evidence>
<dbReference type="GeneID" id="28819368"/>
<proteinExistence type="inferred from homology"/>
<dbReference type="GO" id="GO:0006914">
    <property type="term" value="P:autophagy"/>
    <property type="evidence" value="ECO:0007669"/>
    <property type="project" value="TreeGrafter"/>
</dbReference>
<organism evidence="6 7">
    <name type="scientific">Mollisia scopiformis</name>
    <name type="common">Conifer needle endophyte fungus</name>
    <name type="synonym">Phialocephala scopiformis</name>
    <dbReference type="NCBI Taxonomy" id="149040"/>
    <lineage>
        <taxon>Eukaryota</taxon>
        <taxon>Fungi</taxon>
        <taxon>Dikarya</taxon>
        <taxon>Ascomycota</taxon>
        <taxon>Pezizomycotina</taxon>
        <taxon>Leotiomycetes</taxon>
        <taxon>Helotiales</taxon>
        <taxon>Mollisiaceae</taxon>
        <taxon>Mollisia</taxon>
    </lineage>
</organism>
<feature type="compositionally biased region" description="Basic and acidic residues" evidence="4">
    <location>
        <begin position="51"/>
        <end position="65"/>
    </location>
</feature>
<evidence type="ECO:0000256" key="3">
    <source>
        <dbReference type="ARBA" id="ARBA00038201"/>
    </source>
</evidence>
<sequence>MLSAFTARPIVELRQRDKFKIESILAYGDRLLVGLSTGSLRVYRVNEIPEDKKQNGSAKTDDKPPSRPNSSAGTKPVDLLREVEKFSTRGIEQLAIIKEANVLISLSNYYISIHDLQSYSLQEQLSKTKNATTFAVTSNIVKDSATGIPEIISRLAVAVKRRLLLWSWHESELEPDMNEITLTEAIRTLTWASATKIICGMNSGYVIVDVISQEIEDIVGPGAIGGAAGAQGGRFGGVGSASMGYMGLGSYIPKPLASRLADGELLLAKDINTLFVTSAGKPLEKRQIPWQQAPDAIGYSYPYILALQSPSQGSLEVRNPDTLSLLQSIPLPNAKQLHFPPPTVSLAHAGKGFHVASERCIWRMGATDYDSQVDELVEKEKYDEAISILNMLEDALLKNKEERLREIKILKAQALFDERKYQDAVDIFMAKDVQAPPERVIKLFPRIIAGDLSIINESAPDLDSESDDAKDAKEAQYGDKSENGETGKDIGSPKPAGVAKLLKTHNKTASDTSSIRSFMRLDGGESEAGSSSRPVEDGPLEGKDLITAVLALSGFLVQARNRMKAFIDAETGKLKPVEQDSQNGSSQHAFESLLTAPATDAEKDREAKLRDTAKLIDTTLFRAYMLARPTLAASLFRIPNFCDPDVVNDKLLENGRYNDLVDFFHGKKLHRPALELLKRFGTSEGEDDGPAALHGPQRTVGYLQNLPPEMIDLILEFAEWPLRADPTLGMEVFLADTENAETLPRDKVVGFLQDIDLGLEVKYLEHVINELNDLTPEFHNRLVEAYIQRLRTREDRDTDTWRSLMGGLTSFLRSSTQYSLSRAFGLIPRDDADFYEAQAVVLSNMGQHKQALEIYVFKIQDFAKAEEYCNRIHLTQDSAVASPIQLRRGSQHMSDQEDSNPSIYHTLLSLYLTPPPPHEPNWAPALDLLSKHGSRLPAFSTLNLIPTSLPVASLESYFRGRIRAANSIVNETRVVAGLRKSEVVSSQAALLLGDGAPGGQAGRNRRVVVSDERVCGVCHKRLGGSVIAVLPDNEVVHYGCLNRATGQPGSRTGHIRAGSWSRA</sequence>
<feature type="compositionally biased region" description="Basic and acidic residues" evidence="4">
    <location>
        <begin position="467"/>
        <end position="488"/>
    </location>
</feature>
<protein>
    <recommendedName>
        <fullName evidence="5">CNH domain-containing protein</fullName>
    </recommendedName>
</protein>
<name>A0A194WZL2_MOLSC</name>
<dbReference type="Pfam" id="PF10366">
    <property type="entry name" value="Vps39_1"/>
    <property type="match status" value="1"/>
</dbReference>
<dbReference type="STRING" id="149040.A0A194WZL2"/>
<evidence type="ECO:0000256" key="2">
    <source>
        <dbReference type="ARBA" id="ARBA00023136"/>
    </source>
</evidence>
<dbReference type="PANTHER" id="PTHR12894">
    <property type="entry name" value="CNH DOMAIN CONTAINING"/>
    <property type="match status" value="1"/>
</dbReference>
<dbReference type="RefSeq" id="XP_018067504.1">
    <property type="nucleotide sequence ID" value="XM_018209642.1"/>
</dbReference>
<reference evidence="6 7" key="1">
    <citation type="submission" date="2015-10" db="EMBL/GenBank/DDBJ databases">
        <title>Full genome of DAOMC 229536 Phialocephala scopiformis, a fungal endophyte of spruce producing the potent anti-insectan compound rugulosin.</title>
        <authorList>
            <consortium name="DOE Joint Genome Institute"/>
            <person name="Walker A.K."/>
            <person name="Frasz S.L."/>
            <person name="Seifert K.A."/>
            <person name="Miller J.D."/>
            <person name="Mondo S.J."/>
            <person name="Labutti K."/>
            <person name="Lipzen A."/>
            <person name="Dockter R."/>
            <person name="Kennedy M."/>
            <person name="Grigoriev I.V."/>
            <person name="Spatafora J.W."/>
        </authorList>
    </citation>
    <scope>NUCLEOTIDE SEQUENCE [LARGE SCALE GENOMIC DNA]</scope>
    <source>
        <strain evidence="6 7">CBS 120377</strain>
    </source>
</reference>
<dbReference type="GO" id="GO:0012505">
    <property type="term" value="C:endomembrane system"/>
    <property type="evidence" value="ECO:0007669"/>
    <property type="project" value="UniProtKB-SubCell"/>
</dbReference>
<evidence type="ECO:0000313" key="7">
    <source>
        <dbReference type="Proteomes" id="UP000070700"/>
    </source>
</evidence>
<feature type="compositionally biased region" description="Polar residues" evidence="4">
    <location>
        <begin position="507"/>
        <end position="516"/>
    </location>
</feature>
<feature type="region of interest" description="Disordered" evidence="4">
    <location>
        <begin position="51"/>
        <end position="74"/>
    </location>
</feature>
<dbReference type="InParanoid" id="A0A194WZL2"/>
<comment type="similarity">
    <text evidence="3">Belongs to the VAM6/VPS39 family.</text>
</comment>
<dbReference type="AlphaFoldDB" id="A0A194WZL2"/>
<dbReference type="GO" id="GO:0034058">
    <property type="term" value="P:endosomal vesicle fusion"/>
    <property type="evidence" value="ECO:0007669"/>
    <property type="project" value="TreeGrafter"/>
</dbReference>